<name>A0A2P6S286_ROSCH</name>
<evidence type="ECO:0000256" key="1">
    <source>
        <dbReference type="SAM" id="MobiDB-lite"/>
    </source>
</evidence>
<protein>
    <submittedName>
        <fullName evidence="2">Uncharacterized protein</fullName>
    </submittedName>
</protein>
<evidence type="ECO:0000313" key="2">
    <source>
        <dbReference type="EMBL" id="PRQ52798.1"/>
    </source>
</evidence>
<proteinExistence type="predicted"/>
<dbReference type="EMBL" id="PDCK01000040">
    <property type="protein sequence ID" value="PRQ52798.1"/>
    <property type="molecule type" value="Genomic_DNA"/>
</dbReference>
<sequence length="100" mass="11223">MDICPMRKFPKIRTSSLDTCAFPLDTHSGNHPQRRPQMASALTSPLPTPFPATPSSAQAQFLLSSFFFFFFFLKRVRPDLVPASPCPDLPSTLVRAQLQR</sequence>
<organism evidence="2 3">
    <name type="scientific">Rosa chinensis</name>
    <name type="common">China rose</name>
    <dbReference type="NCBI Taxonomy" id="74649"/>
    <lineage>
        <taxon>Eukaryota</taxon>
        <taxon>Viridiplantae</taxon>
        <taxon>Streptophyta</taxon>
        <taxon>Embryophyta</taxon>
        <taxon>Tracheophyta</taxon>
        <taxon>Spermatophyta</taxon>
        <taxon>Magnoliopsida</taxon>
        <taxon>eudicotyledons</taxon>
        <taxon>Gunneridae</taxon>
        <taxon>Pentapetalae</taxon>
        <taxon>rosids</taxon>
        <taxon>fabids</taxon>
        <taxon>Rosales</taxon>
        <taxon>Rosaceae</taxon>
        <taxon>Rosoideae</taxon>
        <taxon>Rosoideae incertae sedis</taxon>
        <taxon>Rosa</taxon>
    </lineage>
</organism>
<keyword evidence="3" id="KW-1185">Reference proteome</keyword>
<evidence type="ECO:0000313" key="3">
    <source>
        <dbReference type="Proteomes" id="UP000238479"/>
    </source>
</evidence>
<dbReference type="Proteomes" id="UP000238479">
    <property type="component" value="Chromosome 2"/>
</dbReference>
<dbReference type="AlphaFoldDB" id="A0A2P6S286"/>
<comment type="caution">
    <text evidence="2">The sequence shown here is derived from an EMBL/GenBank/DDBJ whole genome shotgun (WGS) entry which is preliminary data.</text>
</comment>
<accession>A0A2P6S286</accession>
<dbReference type="Gramene" id="PRQ52798">
    <property type="protein sequence ID" value="PRQ52798"/>
    <property type="gene ID" value="RchiOBHm_Chr2g0159411"/>
</dbReference>
<gene>
    <name evidence="2" type="ORF">RchiOBHm_Chr2g0159411</name>
</gene>
<reference evidence="2 3" key="1">
    <citation type="journal article" date="2018" name="Nat. Genet.">
        <title>The Rosa genome provides new insights in the design of modern roses.</title>
        <authorList>
            <person name="Bendahmane M."/>
        </authorList>
    </citation>
    <scope>NUCLEOTIDE SEQUENCE [LARGE SCALE GENOMIC DNA]</scope>
    <source>
        <strain evidence="3">cv. Old Blush</strain>
    </source>
</reference>
<feature type="region of interest" description="Disordered" evidence="1">
    <location>
        <begin position="27"/>
        <end position="49"/>
    </location>
</feature>